<keyword evidence="3" id="KW-1185">Reference proteome</keyword>
<organism evidence="2">
    <name type="scientific">Oryza barthii</name>
    <dbReference type="NCBI Taxonomy" id="65489"/>
    <lineage>
        <taxon>Eukaryota</taxon>
        <taxon>Viridiplantae</taxon>
        <taxon>Streptophyta</taxon>
        <taxon>Embryophyta</taxon>
        <taxon>Tracheophyta</taxon>
        <taxon>Spermatophyta</taxon>
        <taxon>Magnoliopsida</taxon>
        <taxon>Liliopsida</taxon>
        <taxon>Poales</taxon>
        <taxon>Poaceae</taxon>
        <taxon>BOP clade</taxon>
        <taxon>Oryzoideae</taxon>
        <taxon>Oryzeae</taxon>
        <taxon>Oryzinae</taxon>
        <taxon>Oryza</taxon>
    </lineage>
</organism>
<dbReference type="Gramene" id="OBART08G07430.1">
    <property type="protein sequence ID" value="OBART08G07430.1"/>
    <property type="gene ID" value="OBART08G07430"/>
</dbReference>
<dbReference type="AlphaFoldDB" id="A0A0D3GXX5"/>
<feature type="region of interest" description="Disordered" evidence="1">
    <location>
        <begin position="1"/>
        <end position="52"/>
    </location>
</feature>
<reference evidence="2" key="2">
    <citation type="submission" date="2015-03" db="UniProtKB">
        <authorList>
            <consortium name="EnsemblPlants"/>
        </authorList>
    </citation>
    <scope>IDENTIFICATION</scope>
</reference>
<proteinExistence type="predicted"/>
<dbReference type="Proteomes" id="UP000026960">
    <property type="component" value="Chromosome 8"/>
</dbReference>
<protein>
    <submittedName>
        <fullName evidence="2">Uncharacterized protein</fullName>
    </submittedName>
</protein>
<accession>A0A0D3GXX5</accession>
<name>A0A0D3GXX5_9ORYZ</name>
<dbReference type="HOGENOM" id="CLU_1399577_0_0_1"/>
<sequence length="226" mass="23129">MEAVVAAGGAVDGDRVPLSSTPGGTTTSRRRHPAHRSPATGREAEAAGGGGAEVRCSGEAQVPICHRANRCWQLPPVEGPPQPDPTIAAPPQLDPIVTRPLLLDLAATIRSGCCKASDRGGIEALAIVEEEELRHAVTAVVVVAPEADGGGCAPPGTGDGRLATLPPSRESRYAIVIISLPTTIVVVVSLSTGVRSDHHRAIPVAAVITTVVVAPVDRRWGKGDGC</sequence>
<reference evidence="2" key="1">
    <citation type="journal article" date="2009" name="Rice">
        <title>De Novo Next Generation Sequencing of Plant Genomes.</title>
        <authorList>
            <person name="Rounsley S."/>
            <person name="Marri P.R."/>
            <person name="Yu Y."/>
            <person name="He R."/>
            <person name="Sisneros N."/>
            <person name="Goicoechea J.L."/>
            <person name="Lee S.J."/>
            <person name="Angelova A."/>
            <person name="Kudrna D."/>
            <person name="Luo M."/>
            <person name="Affourtit J."/>
            <person name="Desany B."/>
            <person name="Knight J."/>
            <person name="Niazi F."/>
            <person name="Egholm M."/>
            <person name="Wing R.A."/>
        </authorList>
    </citation>
    <scope>NUCLEOTIDE SEQUENCE [LARGE SCALE GENOMIC DNA]</scope>
    <source>
        <strain evidence="2">cv. IRGC 105608</strain>
    </source>
</reference>
<dbReference type="PaxDb" id="65489-OBART08G07430.1"/>
<evidence type="ECO:0000313" key="3">
    <source>
        <dbReference type="Proteomes" id="UP000026960"/>
    </source>
</evidence>
<evidence type="ECO:0000256" key="1">
    <source>
        <dbReference type="SAM" id="MobiDB-lite"/>
    </source>
</evidence>
<evidence type="ECO:0000313" key="2">
    <source>
        <dbReference type="EnsemblPlants" id="OBART08G07430.1"/>
    </source>
</evidence>
<dbReference type="EnsemblPlants" id="OBART08G07430.1">
    <property type="protein sequence ID" value="OBART08G07430.1"/>
    <property type="gene ID" value="OBART08G07430"/>
</dbReference>